<evidence type="ECO:0000313" key="2">
    <source>
        <dbReference type="EMBL" id="RYQ83569.1"/>
    </source>
</evidence>
<dbReference type="EMBL" id="SDMP01000020">
    <property type="protein sequence ID" value="RYQ83569.1"/>
    <property type="molecule type" value="Genomic_DNA"/>
</dbReference>
<protein>
    <recommendedName>
        <fullName evidence="4">Replication factor-A carboxy-terminal domain protein</fullName>
    </recommendedName>
</protein>
<evidence type="ECO:0008006" key="4">
    <source>
        <dbReference type="Google" id="ProtNLM"/>
    </source>
</evidence>
<proteinExistence type="predicted"/>
<gene>
    <name evidence="2" type="ORF">Ahy_B10g102302</name>
</gene>
<organism evidence="2 3">
    <name type="scientific">Arachis hypogaea</name>
    <name type="common">Peanut</name>
    <dbReference type="NCBI Taxonomy" id="3818"/>
    <lineage>
        <taxon>Eukaryota</taxon>
        <taxon>Viridiplantae</taxon>
        <taxon>Streptophyta</taxon>
        <taxon>Embryophyta</taxon>
        <taxon>Tracheophyta</taxon>
        <taxon>Spermatophyta</taxon>
        <taxon>Magnoliopsida</taxon>
        <taxon>eudicotyledons</taxon>
        <taxon>Gunneridae</taxon>
        <taxon>Pentapetalae</taxon>
        <taxon>rosids</taxon>
        <taxon>fabids</taxon>
        <taxon>Fabales</taxon>
        <taxon>Fabaceae</taxon>
        <taxon>Papilionoideae</taxon>
        <taxon>50 kb inversion clade</taxon>
        <taxon>dalbergioids sensu lato</taxon>
        <taxon>Dalbergieae</taxon>
        <taxon>Pterocarpus clade</taxon>
        <taxon>Arachis</taxon>
    </lineage>
</organism>
<sequence>MMDRRLLFKINVKAANISGYDQVFTVMKICDDEEVVDKNLPKNFDGNSLVNVTENGCSNSLDMFGNITNLNTDTDPDAQYTMDAREDSITSLKCKTPAKKVTNGFRSGCSSANQNKNEGQLSTNKFS</sequence>
<keyword evidence="3" id="KW-1185">Reference proteome</keyword>
<reference evidence="2 3" key="1">
    <citation type="submission" date="2019-01" db="EMBL/GenBank/DDBJ databases">
        <title>Sequencing of cultivated peanut Arachis hypogaea provides insights into genome evolution and oil improvement.</title>
        <authorList>
            <person name="Chen X."/>
        </authorList>
    </citation>
    <scope>NUCLEOTIDE SEQUENCE [LARGE SCALE GENOMIC DNA]</scope>
    <source>
        <strain evidence="3">cv. Fuhuasheng</strain>
        <tissue evidence="2">Leaves</tissue>
    </source>
</reference>
<dbReference type="Proteomes" id="UP000289738">
    <property type="component" value="Chromosome B10"/>
</dbReference>
<evidence type="ECO:0000313" key="3">
    <source>
        <dbReference type="Proteomes" id="UP000289738"/>
    </source>
</evidence>
<evidence type="ECO:0000256" key="1">
    <source>
        <dbReference type="SAM" id="MobiDB-lite"/>
    </source>
</evidence>
<accession>A0A444X1N5</accession>
<feature type="region of interest" description="Disordered" evidence="1">
    <location>
        <begin position="105"/>
        <end position="127"/>
    </location>
</feature>
<name>A0A444X1N5_ARAHY</name>
<dbReference type="AlphaFoldDB" id="A0A444X1N5"/>
<comment type="caution">
    <text evidence="2">The sequence shown here is derived from an EMBL/GenBank/DDBJ whole genome shotgun (WGS) entry which is preliminary data.</text>
</comment>